<dbReference type="PANTHER" id="PTHR30053">
    <property type="entry name" value="ELONGATION FACTOR P"/>
    <property type="match status" value="1"/>
</dbReference>
<keyword evidence="3" id="KW-1185">Reference proteome</keyword>
<gene>
    <name evidence="2" type="ORF">P857_384</name>
</gene>
<name>W2UZR1_9RICK</name>
<organism evidence="2 3">
    <name type="scientific">Candidatus Xenolissoclinum pacificiensis L6</name>
    <dbReference type="NCBI Taxonomy" id="1401685"/>
    <lineage>
        <taxon>Bacteria</taxon>
        <taxon>Pseudomonadati</taxon>
        <taxon>Pseudomonadota</taxon>
        <taxon>Alphaproteobacteria</taxon>
        <taxon>Rickettsiales</taxon>
        <taxon>Anaplasmataceae</taxon>
        <taxon>Candidatus Xenolissoclinum</taxon>
    </lineage>
</organism>
<reference evidence="2 3" key="1">
    <citation type="journal article" date="2013" name="PLoS ONE">
        <title>Bacterial endosymbiosis in a chordate host: long-term co-evolution and conservation of secondary metabolism.</title>
        <authorList>
            <person name="Kwan J.C."/>
            <person name="Schmidt E.W."/>
        </authorList>
    </citation>
    <scope>NUCLEOTIDE SEQUENCE [LARGE SCALE GENOMIC DNA]</scope>
    <source>
        <strain evidence="3">L6</strain>
    </source>
</reference>
<proteinExistence type="predicted"/>
<dbReference type="Pfam" id="PF09285">
    <property type="entry name" value="Elong-fact-P_C"/>
    <property type="match status" value="1"/>
</dbReference>
<dbReference type="STRING" id="1401685.P857_384"/>
<sequence length="169" mass="19476">MVVKKGDISKQARSIAHISIEFKDLNSFKNHEKTFNTNESVHRAFVEQVKIKYISHTHTEATFYRFDTFDNLDIPLSMLDNKEDLLNSEVDLYINMHESTPLFVSWPKSLIVIVQDTPPFISGQTVTSSYKVALISKKIKVMVPQFLKNQDKILINPETLTYIKRANDA</sequence>
<accession>W2UZR1</accession>
<keyword evidence="2" id="KW-0648">Protein biosynthesis</keyword>
<protein>
    <submittedName>
        <fullName evidence="2">Elongation factor P, C-terminal family protein</fullName>
    </submittedName>
</protein>
<dbReference type="GO" id="GO:0003746">
    <property type="term" value="F:translation elongation factor activity"/>
    <property type="evidence" value="ECO:0007669"/>
    <property type="project" value="UniProtKB-KW"/>
</dbReference>
<dbReference type="InterPro" id="IPR012340">
    <property type="entry name" value="NA-bd_OB-fold"/>
</dbReference>
<dbReference type="PANTHER" id="PTHR30053:SF14">
    <property type="entry name" value="TRANSLATION ELONGATION FACTOR KOW-LIKE DOMAIN-CONTAINING PROTEIN"/>
    <property type="match status" value="1"/>
</dbReference>
<dbReference type="EMBL" id="AXCJ01000005">
    <property type="protein sequence ID" value="ETO91469.1"/>
    <property type="molecule type" value="Genomic_DNA"/>
</dbReference>
<evidence type="ECO:0000313" key="2">
    <source>
        <dbReference type="EMBL" id="ETO91469.1"/>
    </source>
</evidence>
<dbReference type="Gene3D" id="2.40.50.140">
    <property type="entry name" value="Nucleic acid-binding proteins"/>
    <property type="match status" value="1"/>
</dbReference>
<feature type="domain" description="Elongation factor P C-terminal" evidence="1">
    <location>
        <begin position="110"/>
        <end position="165"/>
    </location>
</feature>
<comment type="caution">
    <text evidence="2">The sequence shown here is derived from an EMBL/GenBank/DDBJ whole genome shotgun (WGS) entry which is preliminary data.</text>
</comment>
<dbReference type="GO" id="GO:0005737">
    <property type="term" value="C:cytoplasm"/>
    <property type="evidence" value="ECO:0007669"/>
    <property type="project" value="InterPro"/>
</dbReference>
<dbReference type="GO" id="GO:0043043">
    <property type="term" value="P:peptide biosynthetic process"/>
    <property type="evidence" value="ECO:0007669"/>
    <property type="project" value="InterPro"/>
</dbReference>
<evidence type="ECO:0000259" key="1">
    <source>
        <dbReference type="SMART" id="SM00841"/>
    </source>
</evidence>
<dbReference type="InterPro" id="IPR020599">
    <property type="entry name" value="Transl_elong_fac_P/YeiP"/>
</dbReference>
<dbReference type="AlphaFoldDB" id="W2UZR1"/>
<dbReference type="SMART" id="SM00841">
    <property type="entry name" value="Elong-fact-P_C"/>
    <property type="match status" value="1"/>
</dbReference>
<keyword evidence="2" id="KW-0251">Elongation factor</keyword>
<dbReference type="SUPFAM" id="SSF50249">
    <property type="entry name" value="Nucleic acid-binding proteins"/>
    <property type="match status" value="1"/>
</dbReference>
<dbReference type="InterPro" id="IPR015365">
    <property type="entry name" value="Elong-fact-P_C"/>
</dbReference>
<dbReference type="Proteomes" id="UP000018951">
    <property type="component" value="Unassembled WGS sequence"/>
</dbReference>
<evidence type="ECO:0000313" key="3">
    <source>
        <dbReference type="Proteomes" id="UP000018951"/>
    </source>
</evidence>